<accession>A0A0L6ULY3</accession>
<feature type="compositionally biased region" description="Low complexity" evidence="1">
    <location>
        <begin position="404"/>
        <end position="423"/>
    </location>
</feature>
<keyword evidence="3" id="KW-1185">Reference proteome</keyword>
<feature type="region of interest" description="Disordered" evidence="1">
    <location>
        <begin position="303"/>
        <end position="381"/>
    </location>
</feature>
<name>A0A0L6ULY3_9BASI</name>
<feature type="region of interest" description="Disordered" evidence="1">
    <location>
        <begin position="400"/>
        <end position="423"/>
    </location>
</feature>
<evidence type="ECO:0000256" key="1">
    <source>
        <dbReference type="SAM" id="MobiDB-lite"/>
    </source>
</evidence>
<dbReference type="VEuPathDB" id="FungiDB:VP01_4958g2"/>
<comment type="caution">
    <text evidence="2">The sequence shown here is derived from an EMBL/GenBank/DDBJ whole genome shotgun (WGS) entry which is preliminary data.</text>
</comment>
<reference evidence="2 3" key="1">
    <citation type="submission" date="2015-08" db="EMBL/GenBank/DDBJ databases">
        <title>Next Generation Sequencing and Analysis of the Genome of Puccinia sorghi L Schw, the Causal Agent of Maize Common Rust.</title>
        <authorList>
            <person name="Rochi L."/>
            <person name="Burguener G."/>
            <person name="Darino M."/>
            <person name="Turjanski A."/>
            <person name="Kreff E."/>
            <person name="Dieguez M.J."/>
            <person name="Sacco F."/>
        </authorList>
    </citation>
    <scope>NUCLEOTIDE SEQUENCE [LARGE SCALE GENOMIC DNA]</scope>
    <source>
        <strain evidence="2 3">RO10H11247</strain>
    </source>
</reference>
<sequence>MSLHASVHVHVIDMHGELAICTGGGQRGCVTYDPRGLRGYCPRFCDFCPNTTPLCPHQFQTIITSADQKQKLIIKQAVEATRRTVKRRRKLPQPIFEVVLLVSKQAICTTSPSSYPLVGSPSSAVGGSYTGKIPKSQTSQVPNSGRKTKESLRKLLLLLQPCSKSKHAEFEWKLGWSMLHVNCMQLIKFFFFAFSPLPNCNQLRKIKGLINPTKVLTTFTILLLSNRNPNILLYIHHRRKKKILPLNPSQLSELSGPMMEWIAVFLPNFPSESRKLQTMHGKKHPPIVDSASREDMNSTNLALGGVEKTHPSNGNLSPTKDPCPMLGDDLSSRGDSRERLVQNSPHKSTPRTNKKLTNGGALSRIHPPVSQPSSQGPQCYPCPPWHPMSVSTQNATQLHVNSQNVESESASSKNSSSYSERFNSTSTLGISQGILTWRFSKTRDRIKSEYWQENHGNICRIGFFCGCAGCCG</sequence>
<dbReference type="EMBL" id="LAVV01010118">
    <property type="protein sequence ID" value="KNZ49534.1"/>
    <property type="molecule type" value="Genomic_DNA"/>
</dbReference>
<gene>
    <name evidence="2" type="ORF">VP01_4958g2</name>
</gene>
<evidence type="ECO:0000313" key="3">
    <source>
        <dbReference type="Proteomes" id="UP000037035"/>
    </source>
</evidence>
<dbReference type="AlphaFoldDB" id="A0A0L6ULY3"/>
<organism evidence="2 3">
    <name type="scientific">Puccinia sorghi</name>
    <dbReference type="NCBI Taxonomy" id="27349"/>
    <lineage>
        <taxon>Eukaryota</taxon>
        <taxon>Fungi</taxon>
        <taxon>Dikarya</taxon>
        <taxon>Basidiomycota</taxon>
        <taxon>Pucciniomycotina</taxon>
        <taxon>Pucciniomycetes</taxon>
        <taxon>Pucciniales</taxon>
        <taxon>Pucciniaceae</taxon>
        <taxon>Puccinia</taxon>
    </lineage>
</organism>
<feature type="compositionally biased region" description="Low complexity" evidence="1">
    <location>
        <begin position="367"/>
        <end position="378"/>
    </location>
</feature>
<evidence type="ECO:0000313" key="2">
    <source>
        <dbReference type="EMBL" id="KNZ49534.1"/>
    </source>
</evidence>
<dbReference type="OrthoDB" id="2505491at2759"/>
<feature type="compositionally biased region" description="Basic and acidic residues" evidence="1">
    <location>
        <begin position="330"/>
        <end position="340"/>
    </location>
</feature>
<protein>
    <submittedName>
        <fullName evidence="2">Uncharacterized protein</fullName>
    </submittedName>
</protein>
<dbReference type="Proteomes" id="UP000037035">
    <property type="component" value="Unassembled WGS sequence"/>
</dbReference>
<proteinExistence type="predicted"/>